<dbReference type="InterPro" id="IPR000917">
    <property type="entry name" value="Sulfatase_N"/>
</dbReference>
<evidence type="ECO:0000256" key="8">
    <source>
        <dbReference type="PIRSR" id="PIRSR005091-3"/>
    </source>
</evidence>
<evidence type="ECO:0000256" key="1">
    <source>
        <dbReference type="ARBA" id="ARBA00004651"/>
    </source>
</evidence>
<evidence type="ECO:0000256" key="2">
    <source>
        <dbReference type="ARBA" id="ARBA00022475"/>
    </source>
</evidence>
<feature type="transmembrane region" description="Helical" evidence="9">
    <location>
        <begin position="89"/>
        <end position="113"/>
    </location>
</feature>
<dbReference type="GO" id="GO:0005886">
    <property type="term" value="C:plasma membrane"/>
    <property type="evidence" value="ECO:0007669"/>
    <property type="project" value="UniProtKB-SubCell"/>
</dbReference>
<accession>A0A1B7XB37</accession>
<feature type="binding site" evidence="7">
    <location>
        <position position="447"/>
    </location>
    <ligand>
        <name>substrate</name>
    </ligand>
</feature>
<dbReference type="EMBL" id="JXMS01000021">
    <property type="protein sequence ID" value="OBQ46547.1"/>
    <property type="molecule type" value="Genomic_DNA"/>
</dbReference>
<dbReference type="STRING" id="1560234.SP90_11645"/>
<feature type="transmembrane region" description="Helical" evidence="9">
    <location>
        <begin position="174"/>
        <end position="197"/>
    </location>
</feature>
<evidence type="ECO:0000256" key="9">
    <source>
        <dbReference type="SAM" id="Phobius"/>
    </source>
</evidence>
<dbReference type="Gene3D" id="3.40.720.10">
    <property type="entry name" value="Alkaline Phosphatase, subunit A"/>
    <property type="match status" value="1"/>
</dbReference>
<dbReference type="PANTHER" id="PTHR47371:SF3">
    <property type="entry name" value="PHOSPHOGLYCEROL TRANSFERASE I"/>
    <property type="match status" value="1"/>
</dbReference>
<proteinExistence type="predicted"/>
<evidence type="ECO:0000256" key="4">
    <source>
        <dbReference type="ARBA" id="ARBA00022989"/>
    </source>
</evidence>
<feature type="binding site" evidence="8">
    <location>
        <position position="500"/>
    </location>
    <ligand>
        <name>Mn(2+)</name>
        <dbReference type="ChEBI" id="CHEBI:29035"/>
    </ligand>
</feature>
<feature type="transmembrane region" description="Helical" evidence="9">
    <location>
        <begin position="142"/>
        <end position="162"/>
    </location>
</feature>
<comment type="subcellular location">
    <subcellularLocation>
        <location evidence="1">Cell membrane</location>
        <topology evidence="1">Multi-pass membrane protein</topology>
    </subcellularLocation>
</comment>
<dbReference type="CDD" id="cd16015">
    <property type="entry name" value="LTA_synthase"/>
    <property type="match status" value="1"/>
</dbReference>
<comment type="caution">
    <text evidence="11">The sequence shown here is derived from an EMBL/GenBank/DDBJ whole genome shotgun (WGS) entry which is preliminary data.</text>
</comment>
<keyword evidence="4 9" id="KW-1133">Transmembrane helix</keyword>
<sequence length="651" mass="73947">MDKLVTPGTHRYRTVLLAFTVAISLWTLVRLGLLVFSWNDASPDFIQLLQIFSVGFIYDLVFFSFATILPCLYITFAPNIIWRSKANKFFIFSAFFITIFILIFGATSEVIFWEEFNVRFNFISVDYLIYRREVVNNIIESYPVFVIIPTIAAIAGLLTYQFRSVINGALAAKNSLISSLLPFICILLVATTGGLFLTSDLRDFSDNTYQKELAANGPYQFVSAFKNNELDYYLFYRSLPEDSVNTIIRTELADTAETFLSDNQHSIFRTVQRTGEEHKYNVILVTIESLTPKYLGRYGARAEVTPNLNALEKESQFFTNMFATGTRTTRGLEALALSIPPTPGRSIVKRSGNEKGYISLGQIFNSKGYDSYYIYGGRGYFDNMNEFFSGNGYKIIDQASVPNEDIGFENAWGMADEYLYNQAIKTADVAYKSKKPFFFHVMTTSNHRPYTYPDNRVSIPSGDGRTGAVQYTDWAIGDFLKHAKTKPWFDNTIFVFIADHQASSAGRVNLPVRRYRIPMWIYAPKIVQPKLVETLSSQIDVAPTILGLLNWSYSSFFYGKDIAQMKPEEGRALIGNYQYLGLFDGKRLAVLGPKKSIEIQTIKNDTTTNTVRGSTDDELVRKAISYYQNAAWVYKNKLNSDKLLEKQEAAQ</sequence>
<feature type="binding site" evidence="8">
    <location>
        <position position="328"/>
    </location>
    <ligand>
        <name>Mn(2+)</name>
        <dbReference type="ChEBI" id="CHEBI:29035"/>
    </ligand>
</feature>
<dbReference type="Proteomes" id="UP000091979">
    <property type="component" value="Unassembled WGS sequence"/>
</dbReference>
<evidence type="ECO:0000256" key="5">
    <source>
        <dbReference type="ARBA" id="ARBA00023136"/>
    </source>
</evidence>
<keyword evidence="12" id="KW-1185">Reference proteome</keyword>
<dbReference type="PIRSF" id="PIRSF005091">
    <property type="entry name" value="Mmb_sulf_HI1246"/>
    <property type="match status" value="1"/>
</dbReference>
<evidence type="ECO:0000256" key="3">
    <source>
        <dbReference type="ARBA" id="ARBA00022692"/>
    </source>
</evidence>
<gene>
    <name evidence="11" type="ORF">SP90_11645</name>
</gene>
<keyword evidence="7" id="KW-0464">Manganese</keyword>
<feature type="transmembrane region" description="Helical" evidence="9">
    <location>
        <begin position="12"/>
        <end position="36"/>
    </location>
</feature>
<organism evidence="11 12">
    <name type="scientific">Halodesulfovibrio spirochaetisodalis</name>
    <dbReference type="NCBI Taxonomy" id="1560234"/>
    <lineage>
        <taxon>Bacteria</taxon>
        <taxon>Pseudomonadati</taxon>
        <taxon>Thermodesulfobacteriota</taxon>
        <taxon>Desulfovibrionia</taxon>
        <taxon>Desulfovibrionales</taxon>
        <taxon>Desulfovibrionaceae</taxon>
        <taxon>Halodesulfovibrio</taxon>
    </lineage>
</organism>
<evidence type="ECO:0000313" key="12">
    <source>
        <dbReference type="Proteomes" id="UP000091979"/>
    </source>
</evidence>
<feature type="binding site" evidence="8">
    <location>
        <position position="499"/>
    </location>
    <ligand>
        <name>Mn(2+)</name>
        <dbReference type="ChEBI" id="CHEBI:29035"/>
    </ligand>
</feature>
<keyword evidence="2" id="KW-1003">Cell membrane</keyword>
<feature type="transmembrane region" description="Helical" evidence="9">
    <location>
        <begin position="56"/>
        <end position="77"/>
    </location>
</feature>
<dbReference type="InterPro" id="IPR017850">
    <property type="entry name" value="Alkaline_phosphatase_core_sf"/>
</dbReference>
<keyword evidence="5 9" id="KW-0472">Membrane</keyword>
<dbReference type="AlphaFoldDB" id="A0A1B7XB37"/>
<dbReference type="InterPro" id="IPR050448">
    <property type="entry name" value="OpgB/LTA_synthase_biosynth"/>
</dbReference>
<dbReference type="InterPro" id="IPR012160">
    <property type="entry name" value="LtaS-like"/>
</dbReference>
<dbReference type="RefSeq" id="WP_066856277.1">
    <property type="nucleotide sequence ID" value="NZ_JXMS01000021.1"/>
</dbReference>
<protein>
    <submittedName>
        <fullName evidence="11">Sulfatase</fullName>
    </submittedName>
</protein>
<evidence type="ECO:0000259" key="10">
    <source>
        <dbReference type="Pfam" id="PF00884"/>
    </source>
</evidence>
<feature type="active site" evidence="6">
    <location>
        <position position="328"/>
    </location>
</feature>
<name>A0A1B7XB37_9BACT</name>
<dbReference type="SUPFAM" id="SSF53649">
    <property type="entry name" value="Alkaline phosphatase-like"/>
    <property type="match status" value="1"/>
</dbReference>
<evidence type="ECO:0000256" key="6">
    <source>
        <dbReference type="PIRSR" id="PIRSR005091-1"/>
    </source>
</evidence>
<dbReference type="PANTHER" id="PTHR47371">
    <property type="entry name" value="LIPOTEICHOIC ACID SYNTHASE"/>
    <property type="match status" value="1"/>
</dbReference>
<dbReference type="Pfam" id="PF00884">
    <property type="entry name" value="Sulfatase"/>
    <property type="match status" value="1"/>
</dbReference>
<dbReference type="Gene3D" id="3.30.1120.80">
    <property type="match status" value="1"/>
</dbReference>
<evidence type="ECO:0000256" key="7">
    <source>
        <dbReference type="PIRSR" id="PIRSR005091-2"/>
    </source>
</evidence>
<feature type="domain" description="Sulfatase N-terminal" evidence="10">
    <location>
        <begin position="281"/>
        <end position="550"/>
    </location>
</feature>
<dbReference type="PATRIC" id="fig|1560234.3.peg.1418"/>
<keyword evidence="3 9" id="KW-0812">Transmembrane</keyword>
<feature type="binding site" evidence="8">
    <location>
        <position position="288"/>
    </location>
    <ligand>
        <name>Mn(2+)</name>
        <dbReference type="ChEBI" id="CHEBI:29035"/>
    </ligand>
</feature>
<reference evidence="11 12" key="1">
    <citation type="submission" date="2015-01" db="EMBL/GenBank/DDBJ databases">
        <title>Desulfovibrio sp. JC271 draft genome sequence.</title>
        <authorList>
            <person name="Shivani Y."/>
            <person name="Subhash Y."/>
            <person name="Sasikala C."/>
            <person name="Ramana C.V."/>
        </authorList>
    </citation>
    <scope>NUCLEOTIDE SEQUENCE [LARGE SCALE GENOMIC DNA]</scope>
    <source>
        <strain evidence="11 12">JC271</strain>
    </source>
</reference>
<dbReference type="GO" id="GO:0046872">
    <property type="term" value="F:metal ion binding"/>
    <property type="evidence" value="ECO:0007669"/>
    <property type="project" value="UniProtKB-KW"/>
</dbReference>
<evidence type="ECO:0000313" key="11">
    <source>
        <dbReference type="EMBL" id="OBQ46547.1"/>
    </source>
</evidence>
<keyword evidence="7" id="KW-0479">Metal-binding</keyword>
<dbReference type="OrthoDB" id="9760224at2"/>